<protein>
    <submittedName>
        <fullName evidence="2">Putative ABC exporter</fullName>
    </submittedName>
</protein>
<feature type="transmembrane region" description="Helical" evidence="1">
    <location>
        <begin position="533"/>
        <end position="558"/>
    </location>
</feature>
<reference evidence="3" key="1">
    <citation type="submission" date="2016-10" db="EMBL/GenBank/DDBJ databases">
        <authorList>
            <person name="Varghese N."/>
            <person name="Submissions S."/>
        </authorList>
    </citation>
    <scope>NUCLEOTIDE SEQUENCE [LARGE SCALE GENOMIC DNA]</scope>
    <source>
        <strain evidence="3">DSM 17044</strain>
    </source>
</reference>
<keyword evidence="3" id="KW-1185">Reference proteome</keyword>
<feature type="transmembrane region" description="Helical" evidence="1">
    <location>
        <begin position="448"/>
        <end position="481"/>
    </location>
</feature>
<sequence length="575" mass="62036">MSFPRAVAFLWWASLWNRVRKQVERLRRPKYLLGLLVGGVYLYSFFLRRLSLGARSEALTPEAHSLAELSLAGMMMVTLVSAWALGQDRPAVSFTETEIQQLFPAPVSRRALVRYKLARGVVGAGMAAFFSTLFMGRLVTQHPVLFFLGALVTFVTVNLHVVAVSFLRTRLARWGWRGTALRWTVLLGLLAAVGGSVYAAFQAHPFPENVLREKQVWGWLSTLIEGSALQVALWPGRVLVALPMAASLRDFLYTLPMALGLLGVHYLCVLALIVPFEEVVVTRTEEMALRRGQRLARVGHIVLRAPFFRLRPVGRPEVALLWKNLLAARRTGGIDVLFFLALLSLAVPVGVALFLPHALPGVRQTLASIYLAVAALLTFVGPGSFRSDLRMDLPKLDLLRAMPLTGTQVVAAELLAPGLLLAVLQVGLLSLALLMVGEMPGRWSFELWVAAGLGLMPVLPALSLGGLLVQNAAVVLFPAWLPPEGERARGGIEALGQRLLMLAGSLVVILGGLLPAAVAAALVGFTLEVWLGVWALPVAGLTAATGLGLEIVLGIVALGRAFDRMDVSSEGPGAP</sequence>
<accession>A0A1H8EQ00</accession>
<dbReference type="OrthoDB" id="5380461at2"/>
<keyword evidence="1" id="KW-1133">Transmembrane helix</keyword>
<dbReference type="Pfam" id="PF16962">
    <property type="entry name" value="ABC_export"/>
    <property type="match status" value="1"/>
</dbReference>
<dbReference type="EMBL" id="FOAP01000034">
    <property type="protein sequence ID" value="SEN21522.1"/>
    <property type="molecule type" value="Genomic_DNA"/>
</dbReference>
<dbReference type="InterPro" id="IPR031584">
    <property type="entry name" value="Put_ABC_export"/>
</dbReference>
<feature type="transmembrane region" description="Helical" evidence="1">
    <location>
        <begin position="367"/>
        <end position="389"/>
    </location>
</feature>
<dbReference type="Proteomes" id="UP000182719">
    <property type="component" value="Unassembled WGS sequence"/>
</dbReference>
<feature type="transmembrane region" description="Helical" evidence="1">
    <location>
        <begin position="179"/>
        <end position="201"/>
    </location>
</feature>
<evidence type="ECO:0000256" key="1">
    <source>
        <dbReference type="SAM" id="Phobius"/>
    </source>
</evidence>
<dbReference type="RefSeq" id="WP_075011198.1">
    <property type="nucleotide sequence ID" value="NZ_FOAP01000034.1"/>
</dbReference>
<evidence type="ECO:0000313" key="3">
    <source>
        <dbReference type="Proteomes" id="UP000182719"/>
    </source>
</evidence>
<gene>
    <name evidence="2" type="ORF">SAMN05444354_13440</name>
</gene>
<proteinExistence type="predicted"/>
<keyword evidence="1" id="KW-0472">Membrane</keyword>
<dbReference type="AlphaFoldDB" id="A0A1H8EQ00"/>
<feature type="transmembrane region" description="Helical" evidence="1">
    <location>
        <begin position="145"/>
        <end position="167"/>
    </location>
</feature>
<name>A0A1H8EQ00_STIAU</name>
<feature type="transmembrane region" description="Helical" evidence="1">
    <location>
        <begin position="336"/>
        <end position="355"/>
    </location>
</feature>
<feature type="transmembrane region" description="Helical" evidence="1">
    <location>
        <begin position="117"/>
        <end position="139"/>
    </location>
</feature>
<keyword evidence="1" id="KW-0812">Transmembrane</keyword>
<feature type="transmembrane region" description="Helical" evidence="1">
    <location>
        <begin position="410"/>
        <end position="436"/>
    </location>
</feature>
<feature type="transmembrane region" description="Helical" evidence="1">
    <location>
        <begin position="31"/>
        <end position="47"/>
    </location>
</feature>
<feature type="transmembrane region" description="Helical" evidence="1">
    <location>
        <begin position="502"/>
        <end position="527"/>
    </location>
</feature>
<organism evidence="2 3">
    <name type="scientific">Stigmatella aurantiaca</name>
    <dbReference type="NCBI Taxonomy" id="41"/>
    <lineage>
        <taxon>Bacteria</taxon>
        <taxon>Pseudomonadati</taxon>
        <taxon>Myxococcota</taxon>
        <taxon>Myxococcia</taxon>
        <taxon>Myxococcales</taxon>
        <taxon>Cystobacterineae</taxon>
        <taxon>Archangiaceae</taxon>
        <taxon>Stigmatella</taxon>
    </lineage>
</organism>
<evidence type="ECO:0000313" key="2">
    <source>
        <dbReference type="EMBL" id="SEN21522.1"/>
    </source>
</evidence>
<feature type="transmembrane region" description="Helical" evidence="1">
    <location>
        <begin position="251"/>
        <end position="274"/>
    </location>
</feature>